<comment type="subcellular location">
    <subcellularLocation>
        <location evidence="1">Endomembrane system</location>
    </subcellularLocation>
</comment>
<evidence type="ECO:0000256" key="6">
    <source>
        <dbReference type="ARBA" id="ARBA00023136"/>
    </source>
</evidence>
<keyword evidence="4" id="KW-0378">Hydrolase</keyword>
<dbReference type="GO" id="GO:0005764">
    <property type="term" value="C:lysosome"/>
    <property type="evidence" value="ECO:0007669"/>
    <property type="project" value="TreeGrafter"/>
</dbReference>
<dbReference type="EMBL" id="CAJNOO010002604">
    <property type="protein sequence ID" value="CAF1283023.1"/>
    <property type="molecule type" value="Genomic_DNA"/>
</dbReference>
<evidence type="ECO:0000256" key="7">
    <source>
        <dbReference type="ARBA" id="ARBA00049117"/>
    </source>
</evidence>
<dbReference type="PANTHER" id="PTHR11259">
    <property type="entry name" value="RAS-RELATED GTP BINDING RAG/GTR YEAST"/>
    <property type="match status" value="1"/>
</dbReference>
<dbReference type="OrthoDB" id="26136at2759"/>
<evidence type="ECO:0000313" key="12">
    <source>
        <dbReference type="EMBL" id="CAF1283023.1"/>
    </source>
</evidence>
<dbReference type="InterPro" id="IPR027417">
    <property type="entry name" value="P-loop_NTPase"/>
</dbReference>
<comment type="caution">
    <text evidence="10">The sequence shown here is derived from an EMBL/GenBank/DDBJ whole genome shotgun (WGS) entry which is preliminary data.</text>
</comment>
<dbReference type="Proteomes" id="UP000663854">
    <property type="component" value="Unassembled WGS sequence"/>
</dbReference>
<name>A0A814ZXJ0_9BILA</name>
<dbReference type="Gene3D" id="3.30.450.190">
    <property type="match status" value="1"/>
</dbReference>
<evidence type="ECO:0000313" key="16">
    <source>
        <dbReference type="Proteomes" id="UP000663870"/>
    </source>
</evidence>
<dbReference type="GO" id="GO:0010507">
    <property type="term" value="P:negative regulation of autophagy"/>
    <property type="evidence" value="ECO:0007669"/>
    <property type="project" value="TreeGrafter"/>
</dbReference>
<accession>A0A814ZXJ0</accession>
<sequence>MSDPTTTTSINDTGGSDSSNINNQTSNRNMNPFIRPRILLTGLRRSGKTSIQRVIFTKMQPSQTQFLESTPHLTLNQFSCGSFINFQVQELPGQLTLFSSGLSGGSGGNHVQPSSYDDDTMTNVIGGNYDLERLLKRCNAVVYIIDAQDDYSESILRLNTIIQKGRRINPRIRYEIFIHKVDQLSEEAKIETQRDIHNQVRDRFADPIGGIDSWSPTPHTSNSSSQEILINFHLTSIFDHSIFEAFSKVIQKLIPQFAHLERLLNYLLSTSNIEQAFLFDVQTKISIATDSSPTDIQMYELCCDMIDLLINMSEIYGQPSENNIRRLSDDDEDEDEYVNEEDENNQGDNSEQHEWNLVAQNDDYNENNVQINGSRKDSYLNSPLGTPPVMNHQSSTLLETTNEPASAVFDSMSSSVIKLTGGRALYLKEINRHLALICILREEALTKQALIDYNVRQLKKSIIKLFRLNYQMSRSHVSSSTMLD</sequence>
<feature type="region of interest" description="Disordered" evidence="9">
    <location>
        <begin position="321"/>
        <end position="351"/>
    </location>
</feature>
<dbReference type="Proteomes" id="UP000663882">
    <property type="component" value="Unassembled WGS sequence"/>
</dbReference>
<evidence type="ECO:0000313" key="10">
    <source>
        <dbReference type="EMBL" id="CAF1248995.1"/>
    </source>
</evidence>
<dbReference type="EMBL" id="CAJOAX010003384">
    <property type="protein sequence ID" value="CAF3851197.1"/>
    <property type="molecule type" value="Genomic_DNA"/>
</dbReference>
<evidence type="ECO:0000256" key="3">
    <source>
        <dbReference type="ARBA" id="ARBA00022741"/>
    </source>
</evidence>
<dbReference type="GO" id="GO:0009267">
    <property type="term" value="P:cellular response to starvation"/>
    <property type="evidence" value="ECO:0007669"/>
    <property type="project" value="TreeGrafter"/>
</dbReference>
<dbReference type="InterPro" id="IPR006762">
    <property type="entry name" value="Gtr1_RagA"/>
</dbReference>
<dbReference type="GO" id="GO:1990131">
    <property type="term" value="C:Gtr1-Gtr2 GTPase complex"/>
    <property type="evidence" value="ECO:0007669"/>
    <property type="project" value="TreeGrafter"/>
</dbReference>
<dbReference type="InterPro" id="IPR039400">
    <property type="entry name" value="RagC/D"/>
</dbReference>
<evidence type="ECO:0000313" key="13">
    <source>
        <dbReference type="EMBL" id="CAF1533277.1"/>
    </source>
</evidence>
<dbReference type="CDD" id="cd11385">
    <property type="entry name" value="RagC_like"/>
    <property type="match status" value="1"/>
</dbReference>
<feature type="compositionally biased region" description="Acidic residues" evidence="9">
    <location>
        <begin position="329"/>
        <end position="345"/>
    </location>
</feature>
<evidence type="ECO:0000256" key="1">
    <source>
        <dbReference type="ARBA" id="ARBA00004308"/>
    </source>
</evidence>
<dbReference type="GO" id="GO:1904263">
    <property type="term" value="P:positive regulation of TORC1 signaling"/>
    <property type="evidence" value="ECO:0007669"/>
    <property type="project" value="TreeGrafter"/>
</dbReference>
<dbReference type="GO" id="GO:0005525">
    <property type="term" value="F:GTP binding"/>
    <property type="evidence" value="ECO:0007669"/>
    <property type="project" value="UniProtKB-UniRule"/>
</dbReference>
<keyword evidence="16" id="KW-1185">Reference proteome</keyword>
<reference evidence="10" key="1">
    <citation type="submission" date="2021-02" db="EMBL/GenBank/DDBJ databases">
        <authorList>
            <person name="Nowell W R."/>
        </authorList>
    </citation>
    <scope>NUCLEOTIDE SEQUENCE</scope>
</reference>
<keyword evidence="6" id="KW-0472">Membrane</keyword>
<dbReference type="Gene3D" id="3.40.50.300">
    <property type="entry name" value="P-loop containing nucleotide triphosphate hydrolases"/>
    <property type="match status" value="1"/>
</dbReference>
<feature type="compositionally biased region" description="Polar residues" evidence="9">
    <location>
        <begin position="1"/>
        <end position="30"/>
    </location>
</feature>
<evidence type="ECO:0000256" key="2">
    <source>
        <dbReference type="ARBA" id="ARBA00007756"/>
    </source>
</evidence>
<evidence type="ECO:0000256" key="4">
    <source>
        <dbReference type="ARBA" id="ARBA00022801"/>
    </source>
</evidence>
<dbReference type="Proteomes" id="UP000663823">
    <property type="component" value="Unassembled WGS sequence"/>
</dbReference>
<proteinExistence type="inferred from homology"/>
<dbReference type="AlphaFoldDB" id="A0A814ZXJ0"/>
<dbReference type="EMBL" id="CAJOBE010001122">
    <property type="protein sequence ID" value="CAF3716432.1"/>
    <property type="molecule type" value="Genomic_DNA"/>
</dbReference>
<dbReference type="SUPFAM" id="SSF52540">
    <property type="entry name" value="P-loop containing nucleoside triphosphate hydrolases"/>
    <property type="match status" value="1"/>
</dbReference>
<dbReference type="GO" id="GO:0012505">
    <property type="term" value="C:endomembrane system"/>
    <property type="evidence" value="ECO:0007669"/>
    <property type="project" value="UniProtKB-SubCell"/>
</dbReference>
<dbReference type="Pfam" id="PF04670">
    <property type="entry name" value="Gtr1_RagA"/>
    <property type="match status" value="2"/>
</dbReference>
<protein>
    <recommendedName>
        <fullName evidence="18">GTP-binding protein</fullName>
    </recommendedName>
</protein>
<dbReference type="PANTHER" id="PTHR11259:SF2">
    <property type="entry name" value="GH16429P"/>
    <property type="match status" value="1"/>
</dbReference>
<evidence type="ECO:0000313" key="17">
    <source>
        <dbReference type="Proteomes" id="UP000663889"/>
    </source>
</evidence>
<dbReference type="EMBL" id="CAJNOH010001810">
    <property type="protein sequence ID" value="CAF1252305.1"/>
    <property type="molecule type" value="Genomic_DNA"/>
</dbReference>
<evidence type="ECO:0000313" key="14">
    <source>
        <dbReference type="EMBL" id="CAF3716432.1"/>
    </source>
</evidence>
<keyword evidence="3 8" id="KW-0547">Nucleotide-binding</keyword>
<evidence type="ECO:0000256" key="5">
    <source>
        <dbReference type="ARBA" id="ARBA00023134"/>
    </source>
</evidence>
<evidence type="ECO:0000256" key="9">
    <source>
        <dbReference type="SAM" id="MobiDB-lite"/>
    </source>
</evidence>
<feature type="region of interest" description="Disordered" evidence="9">
    <location>
        <begin position="1"/>
        <end position="32"/>
    </location>
</feature>
<evidence type="ECO:0000256" key="8">
    <source>
        <dbReference type="RuleBase" id="RU367014"/>
    </source>
</evidence>
<evidence type="ECO:0000313" key="15">
    <source>
        <dbReference type="EMBL" id="CAF3851197.1"/>
    </source>
</evidence>
<dbReference type="GO" id="GO:0005634">
    <property type="term" value="C:nucleus"/>
    <property type="evidence" value="ECO:0007669"/>
    <property type="project" value="TreeGrafter"/>
</dbReference>
<evidence type="ECO:0008006" key="18">
    <source>
        <dbReference type="Google" id="ProtNLM"/>
    </source>
</evidence>
<dbReference type="EMBL" id="CAJNOU010001761">
    <property type="protein sequence ID" value="CAF1248995.1"/>
    <property type="molecule type" value="Genomic_DNA"/>
</dbReference>
<keyword evidence="5 8" id="KW-0342">GTP-binding</keyword>
<dbReference type="GO" id="GO:0003924">
    <property type="term" value="F:GTPase activity"/>
    <property type="evidence" value="ECO:0007669"/>
    <property type="project" value="TreeGrafter"/>
</dbReference>
<dbReference type="Proteomes" id="UP000663870">
    <property type="component" value="Unassembled WGS sequence"/>
</dbReference>
<comment type="similarity">
    <text evidence="2 8">Belongs to the GTR/RAG GTP-binding protein family.</text>
</comment>
<dbReference type="EMBL" id="CAJNOL010002856">
    <property type="protein sequence ID" value="CAF1533277.1"/>
    <property type="molecule type" value="Genomic_DNA"/>
</dbReference>
<comment type="catalytic activity">
    <reaction evidence="7">
        <text>GTP + H2O = GDP + phosphate + H(+)</text>
        <dbReference type="Rhea" id="RHEA:19669"/>
        <dbReference type="ChEBI" id="CHEBI:15377"/>
        <dbReference type="ChEBI" id="CHEBI:15378"/>
        <dbReference type="ChEBI" id="CHEBI:37565"/>
        <dbReference type="ChEBI" id="CHEBI:43474"/>
        <dbReference type="ChEBI" id="CHEBI:58189"/>
    </reaction>
    <physiologicalReaction direction="left-to-right" evidence="7">
        <dbReference type="Rhea" id="RHEA:19670"/>
    </physiologicalReaction>
</comment>
<evidence type="ECO:0000313" key="11">
    <source>
        <dbReference type="EMBL" id="CAF1252305.1"/>
    </source>
</evidence>
<gene>
    <name evidence="14" type="ORF">FNK824_LOCUS10180</name>
    <name evidence="13" type="ORF">JXQ802_LOCUS42398</name>
    <name evidence="15" type="ORF">OTI717_LOCUS21174</name>
    <name evidence="11" type="ORF">PYM288_LOCUS27443</name>
    <name evidence="12" type="ORF">RFH988_LOCUS28802</name>
    <name evidence="10" type="ORF">SEV965_LOCUS23631</name>
</gene>
<organism evidence="10 17">
    <name type="scientific">Rotaria sordida</name>
    <dbReference type="NCBI Taxonomy" id="392033"/>
    <lineage>
        <taxon>Eukaryota</taxon>
        <taxon>Metazoa</taxon>
        <taxon>Spiralia</taxon>
        <taxon>Gnathifera</taxon>
        <taxon>Rotifera</taxon>
        <taxon>Eurotatoria</taxon>
        <taxon>Bdelloidea</taxon>
        <taxon>Philodinida</taxon>
        <taxon>Philodinidae</taxon>
        <taxon>Rotaria</taxon>
    </lineage>
</organism>
<dbReference type="Proteomes" id="UP000663874">
    <property type="component" value="Unassembled WGS sequence"/>
</dbReference>
<dbReference type="Proteomes" id="UP000663889">
    <property type="component" value="Unassembled WGS sequence"/>
</dbReference>